<gene>
    <name evidence="1" type="ORF">BE221DRAFT_79557</name>
</gene>
<sequence length="54" mass="5952">MCWCWSMNASRDRETARAGAALRIPAHETMSALLASSFVGRVAAFKAQKVQVRI</sequence>
<dbReference type="AlphaFoldDB" id="A0A1Y5I3E0"/>
<dbReference type="Proteomes" id="UP000195557">
    <property type="component" value="Unassembled WGS sequence"/>
</dbReference>
<name>A0A1Y5I3E0_OSTTA</name>
<organism evidence="1">
    <name type="scientific">Ostreococcus tauri</name>
    <name type="common">Marine green alga</name>
    <dbReference type="NCBI Taxonomy" id="70448"/>
    <lineage>
        <taxon>Eukaryota</taxon>
        <taxon>Viridiplantae</taxon>
        <taxon>Chlorophyta</taxon>
        <taxon>Mamiellophyceae</taxon>
        <taxon>Mamiellales</taxon>
        <taxon>Bathycoccaceae</taxon>
        <taxon>Ostreococcus</taxon>
    </lineage>
</organism>
<protein>
    <submittedName>
        <fullName evidence="1">Uncharacterized protein</fullName>
    </submittedName>
</protein>
<accession>A0A1Y5I3E0</accession>
<evidence type="ECO:0000313" key="1">
    <source>
        <dbReference type="EMBL" id="OUS44039.1"/>
    </source>
</evidence>
<proteinExistence type="predicted"/>
<reference evidence="1" key="1">
    <citation type="submission" date="2017-04" db="EMBL/GenBank/DDBJ databases">
        <title>Population genomics of picophytoplankton unveils novel chromosome hypervariability.</title>
        <authorList>
            <consortium name="DOE Joint Genome Institute"/>
            <person name="Blanc-Mathieu R."/>
            <person name="Krasovec M."/>
            <person name="Hebrard M."/>
            <person name="Yau S."/>
            <person name="Desgranges E."/>
            <person name="Martin J."/>
            <person name="Schackwitz W."/>
            <person name="Kuo A."/>
            <person name="Salin G."/>
            <person name="Donnadieu C."/>
            <person name="Desdevises Y."/>
            <person name="Sanchez-Ferandin S."/>
            <person name="Moreau H."/>
            <person name="Rivals E."/>
            <person name="Grigoriev I.V."/>
            <person name="Grimsley N."/>
            <person name="Eyre-Walker A."/>
            <person name="Piganeau G."/>
        </authorList>
    </citation>
    <scope>NUCLEOTIDE SEQUENCE [LARGE SCALE GENOMIC DNA]</scope>
    <source>
        <strain evidence="1">RCC 1115</strain>
    </source>
</reference>
<dbReference type="EMBL" id="KZ155826">
    <property type="protein sequence ID" value="OUS44039.1"/>
    <property type="molecule type" value="Genomic_DNA"/>
</dbReference>